<dbReference type="EMBL" id="CM047903">
    <property type="protein sequence ID" value="KAJ0091865.1"/>
    <property type="molecule type" value="Genomic_DNA"/>
</dbReference>
<reference evidence="2" key="1">
    <citation type="journal article" date="2023" name="G3 (Bethesda)">
        <title>Genome assembly and association tests identify interacting loci associated with vigor, precocity, and sex in interspecific pistachio rootstocks.</title>
        <authorList>
            <person name="Palmer W."/>
            <person name="Jacygrad E."/>
            <person name="Sagayaradj S."/>
            <person name="Cavanaugh K."/>
            <person name="Han R."/>
            <person name="Bertier L."/>
            <person name="Beede B."/>
            <person name="Kafkas S."/>
            <person name="Golino D."/>
            <person name="Preece J."/>
            <person name="Michelmore R."/>
        </authorList>
    </citation>
    <scope>NUCLEOTIDE SEQUENCE [LARGE SCALE GENOMIC DNA]</scope>
</reference>
<organism evidence="1 2">
    <name type="scientific">Pistacia atlantica</name>
    <dbReference type="NCBI Taxonomy" id="434234"/>
    <lineage>
        <taxon>Eukaryota</taxon>
        <taxon>Viridiplantae</taxon>
        <taxon>Streptophyta</taxon>
        <taxon>Embryophyta</taxon>
        <taxon>Tracheophyta</taxon>
        <taxon>Spermatophyta</taxon>
        <taxon>Magnoliopsida</taxon>
        <taxon>eudicotyledons</taxon>
        <taxon>Gunneridae</taxon>
        <taxon>Pentapetalae</taxon>
        <taxon>rosids</taxon>
        <taxon>malvids</taxon>
        <taxon>Sapindales</taxon>
        <taxon>Anacardiaceae</taxon>
        <taxon>Pistacia</taxon>
    </lineage>
</organism>
<evidence type="ECO:0000313" key="1">
    <source>
        <dbReference type="EMBL" id="KAJ0091865.1"/>
    </source>
</evidence>
<sequence>MLKTLEEMALGDNKFFGGEQIGMVDIVFGKFAHWLGVLEEGGGEKLLEADKFPRLHAWVQNFKEVPYN</sequence>
<dbReference type="Proteomes" id="UP001164250">
    <property type="component" value="Chromosome 7"/>
</dbReference>
<proteinExistence type="predicted"/>
<gene>
    <name evidence="1" type="ORF">Patl1_25810</name>
</gene>
<comment type="caution">
    <text evidence="1">The sequence shown here is derived from an EMBL/GenBank/DDBJ whole genome shotgun (WGS) entry which is preliminary data.</text>
</comment>
<keyword evidence="2" id="KW-1185">Reference proteome</keyword>
<protein>
    <submittedName>
        <fullName evidence="1">Uncharacterized protein</fullName>
    </submittedName>
</protein>
<name>A0ACC1AYU2_9ROSI</name>
<evidence type="ECO:0000313" key="2">
    <source>
        <dbReference type="Proteomes" id="UP001164250"/>
    </source>
</evidence>
<accession>A0ACC1AYU2</accession>